<dbReference type="PANTHER" id="PTHR30349:SF64">
    <property type="entry name" value="PROPHAGE INTEGRASE INTD-RELATED"/>
    <property type="match status" value="1"/>
</dbReference>
<dbReference type="GO" id="GO:0003677">
    <property type="term" value="F:DNA binding"/>
    <property type="evidence" value="ECO:0007669"/>
    <property type="project" value="UniProtKB-KW"/>
</dbReference>
<dbReference type="SUPFAM" id="SSF56349">
    <property type="entry name" value="DNA breaking-rejoining enzymes"/>
    <property type="match status" value="1"/>
</dbReference>
<dbReference type="InterPro" id="IPR050090">
    <property type="entry name" value="Tyrosine_recombinase_XerCD"/>
</dbReference>
<dbReference type="PANTHER" id="PTHR30349">
    <property type="entry name" value="PHAGE INTEGRASE-RELATED"/>
    <property type="match status" value="1"/>
</dbReference>
<dbReference type="EMBL" id="CP021015">
    <property type="protein sequence ID" value="ATS86159.1"/>
    <property type="molecule type" value="Genomic_DNA"/>
</dbReference>
<evidence type="ECO:0000259" key="5">
    <source>
        <dbReference type="PROSITE" id="PS51898"/>
    </source>
</evidence>
<dbReference type="GO" id="GO:0006310">
    <property type="term" value="P:DNA recombination"/>
    <property type="evidence" value="ECO:0007669"/>
    <property type="project" value="UniProtKB-KW"/>
</dbReference>
<evidence type="ECO:0000313" key="6">
    <source>
        <dbReference type="EMBL" id="ATS86159.1"/>
    </source>
</evidence>
<keyword evidence="4" id="KW-0233">DNA recombination</keyword>
<evidence type="ECO:0000256" key="3">
    <source>
        <dbReference type="ARBA" id="ARBA00023125"/>
    </source>
</evidence>
<gene>
    <name evidence="6" type="ORF">XcfCFBP6991P_21255</name>
</gene>
<feature type="domain" description="Tyr recombinase" evidence="5">
    <location>
        <begin position="218"/>
        <end position="423"/>
    </location>
</feature>
<dbReference type="Gene3D" id="1.10.150.130">
    <property type="match status" value="1"/>
</dbReference>
<dbReference type="InterPro" id="IPR038488">
    <property type="entry name" value="Integrase_DNA-bd_sf"/>
</dbReference>
<dbReference type="Proteomes" id="UP000230560">
    <property type="component" value="Chromosome"/>
</dbReference>
<organism evidence="6 7">
    <name type="scientific">Xanthomonas citri pv. phaseoli var. fuscans</name>
    <dbReference type="NCBI Taxonomy" id="473423"/>
    <lineage>
        <taxon>Bacteria</taxon>
        <taxon>Pseudomonadati</taxon>
        <taxon>Pseudomonadota</taxon>
        <taxon>Gammaproteobacteria</taxon>
        <taxon>Lysobacterales</taxon>
        <taxon>Lysobacteraceae</taxon>
        <taxon>Xanthomonas</taxon>
    </lineage>
</organism>
<dbReference type="InterPro" id="IPR013762">
    <property type="entry name" value="Integrase-like_cat_sf"/>
</dbReference>
<dbReference type="InterPro" id="IPR010998">
    <property type="entry name" value="Integrase_recombinase_N"/>
</dbReference>
<dbReference type="GO" id="GO:0015074">
    <property type="term" value="P:DNA integration"/>
    <property type="evidence" value="ECO:0007669"/>
    <property type="project" value="UniProtKB-KW"/>
</dbReference>
<evidence type="ECO:0000256" key="2">
    <source>
        <dbReference type="ARBA" id="ARBA00022908"/>
    </source>
</evidence>
<dbReference type="Gene3D" id="1.10.443.10">
    <property type="entry name" value="Intergrase catalytic core"/>
    <property type="match status" value="1"/>
</dbReference>
<keyword evidence="3" id="KW-0238">DNA-binding</keyword>
<dbReference type="Pfam" id="PF00589">
    <property type="entry name" value="Phage_integrase"/>
    <property type="match status" value="1"/>
</dbReference>
<dbReference type="InterPro" id="IPR025166">
    <property type="entry name" value="Integrase_DNA_bind_dom"/>
</dbReference>
<dbReference type="PROSITE" id="PS51898">
    <property type="entry name" value="TYR_RECOMBINASE"/>
    <property type="match status" value="1"/>
</dbReference>
<dbReference type="CDD" id="cd00796">
    <property type="entry name" value="INT_Rci_Hp1_C"/>
    <property type="match status" value="1"/>
</dbReference>
<dbReference type="AlphaFoldDB" id="A0AB33FCT2"/>
<dbReference type="InterPro" id="IPR011010">
    <property type="entry name" value="DNA_brk_join_enz"/>
</dbReference>
<name>A0AB33FCT2_XANCI</name>
<dbReference type="InterPro" id="IPR002104">
    <property type="entry name" value="Integrase_catalytic"/>
</dbReference>
<evidence type="ECO:0000256" key="1">
    <source>
        <dbReference type="ARBA" id="ARBA00008857"/>
    </source>
</evidence>
<dbReference type="Pfam" id="PF13356">
    <property type="entry name" value="Arm-DNA-bind_3"/>
    <property type="match status" value="1"/>
</dbReference>
<proteinExistence type="inferred from homology"/>
<reference evidence="6 7" key="1">
    <citation type="journal article" date="2017" name="BMC Genomics">
        <title>Xanthomonas adaptation to common bean is associated with horizontal transfers of genes encoding TAL effectors.</title>
        <authorList>
            <person name="Ruh M."/>
            <person name="Briand M."/>
            <person name="Bonneau S."/>
            <person name="Jacques M.A."/>
            <person name="Chen N.W.G."/>
        </authorList>
    </citation>
    <scope>NUCLEOTIDE SEQUENCE [LARGE SCALE GENOMIC DNA]</scope>
    <source>
        <strain evidence="6 7">CFBP6991</strain>
    </source>
</reference>
<dbReference type="Gene3D" id="3.30.160.390">
    <property type="entry name" value="Integrase, DNA-binding domain"/>
    <property type="match status" value="1"/>
</dbReference>
<evidence type="ECO:0000313" key="7">
    <source>
        <dbReference type="Proteomes" id="UP000230560"/>
    </source>
</evidence>
<comment type="similarity">
    <text evidence="1">Belongs to the 'phage' integrase family.</text>
</comment>
<sequence length="427" mass="47581">MRVRPYTFAFLQEPCRTAMPKITREPLTRRSVDSAKATGKAYRMRDATVPGLVLRVSATGARCWAIVWGRGQERTFGDYPALPLEAARERAKKLAGEIAAHGAPLAVIEAARPKPATLGSFVREHYGPWAKANQKAGQATVDAIAAHFAEIVDKPLTAICAFDLERFKAQRLKAGIKPSTVNRDLSRIRGALSRAVDWGMIEQHPMRTVKQAKGADDSRVRYLTQEEERQLRAGLQKREQERRALRTNGNRWHADRGHVVREMWPADGFTDHLLPIVLVALNTGMRRGELLGLDWADVNLPGKLVTVTVANAKSRKARHIPLNTEAHDTLARWRQQGAGTGLVFPSPRTGRRMDNISSSWEELCDTIALPGFRFHDLRHTFASRLVMAGVDLNTVRELLGHSDIRMTLRYAHLAPDKLAEAVSKLSG</sequence>
<protein>
    <recommendedName>
        <fullName evidence="5">Tyr recombinase domain-containing protein</fullName>
    </recommendedName>
</protein>
<evidence type="ECO:0000256" key="4">
    <source>
        <dbReference type="ARBA" id="ARBA00023172"/>
    </source>
</evidence>
<keyword evidence="2" id="KW-0229">DNA integration</keyword>
<accession>A0AB33FCT2</accession>